<sequence length="293" mass="32107">MGISSTMPKLFLLLGLGLALWARPAASAEPTTVAPTPTWPAPGAPLAVSEVRFPKDFGKRRIYLDAGHGAEGNTGNKGVTCEDEETFTLRVAEDLAKRLEATGHFQVRLSRRPGERVPYPTRVTAAERWRAHAMLSLHSDSRGTATPWSPNPDQECNRQDSAPGFTVLWSESAEATTLLQTGRAGLARALARRLGQAGFPPYDGVDYEGLYAIDSKQPGVFVAREPTHRQIFVLRKPRIPSVIIETHHALDFEESARWREQRTLEAFAAAVAQGLVDALVPEAATQPRTTRPR</sequence>
<evidence type="ECO:0000313" key="6">
    <source>
        <dbReference type="EMBL" id="QDE69015.1"/>
    </source>
</evidence>
<name>A0AAE6G1K8_MYXXA</name>
<dbReference type="EC" id="3.5.1.28" evidence="2"/>
<dbReference type="GO" id="GO:0009253">
    <property type="term" value="P:peptidoglycan catabolic process"/>
    <property type="evidence" value="ECO:0007669"/>
    <property type="project" value="InterPro"/>
</dbReference>
<keyword evidence="3" id="KW-0378">Hydrolase</keyword>
<feature type="signal peptide" evidence="4">
    <location>
        <begin position="1"/>
        <end position="27"/>
    </location>
</feature>
<dbReference type="Gene3D" id="3.40.630.40">
    <property type="entry name" value="Zn-dependent exopeptidases"/>
    <property type="match status" value="1"/>
</dbReference>
<dbReference type="CDD" id="cd02696">
    <property type="entry name" value="MurNAc-LAA"/>
    <property type="match status" value="1"/>
</dbReference>
<proteinExistence type="predicted"/>
<dbReference type="EMBL" id="CP017174">
    <property type="protein sequence ID" value="QDE69015.1"/>
    <property type="molecule type" value="Genomic_DNA"/>
</dbReference>
<organism evidence="6 7">
    <name type="scientific">Myxococcus xanthus</name>
    <dbReference type="NCBI Taxonomy" id="34"/>
    <lineage>
        <taxon>Bacteria</taxon>
        <taxon>Pseudomonadati</taxon>
        <taxon>Myxococcota</taxon>
        <taxon>Myxococcia</taxon>
        <taxon>Myxococcales</taxon>
        <taxon>Cystobacterineae</taxon>
        <taxon>Myxococcaceae</taxon>
        <taxon>Myxococcus</taxon>
    </lineage>
</organism>
<gene>
    <name evidence="6" type="ORF">BHS09_19655</name>
</gene>
<protein>
    <recommendedName>
        <fullName evidence="2">N-acetylmuramoyl-L-alanine amidase</fullName>
        <ecNumber evidence="2">3.5.1.28</ecNumber>
    </recommendedName>
</protein>
<dbReference type="SMART" id="SM00646">
    <property type="entry name" value="Ami_3"/>
    <property type="match status" value="1"/>
</dbReference>
<evidence type="ECO:0000256" key="2">
    <source>
        <dbReference type="ARBA" id="ARBA00011901"/>
    </source>
</evidence>
<dbReference type="Proteomes" id="UP000320179">
    <property type="component" value="Chromosome"/>
</dbReference>
<dbReference type="InterPro" id="IPR050695">
    <property type="entry name" value="N-acetylmuramoyl_amidase_3"/>
</dbReference>
<dbReference type="GO" id="GO:0008745">
    <property type="term" value="F:N-acetylmuramoyl-L-alanine amidase activity"/>
    <property type="evidence" value="ECO:0007669"/>
    <property type="project" value="UniProtKB-EC"/>
</dbReference>
<dbReference type="SUPFAM" id="SSF53187">
    <property type="entry name" value="Zn-dependent exopeptidases"/>
    <property type="match status" value="1"/>
</dbReference>
<dbReference type="Pfam" id="PF01520">
    <property type="entry name" value="Amidase_3"/>
    <property type="match status" value="1"/>
</dbReference>
<reference evidence="6 7" key="1">
    <citation type="journal article" date="2019" name="Science">
        <title>Social genes are selection hotspots in kin groups of a soil microbe.</title>
        <authorList>
            <person name="Wielgoss S."/>
            <person name="Wolfensberger R."/>
            <person name="Sun L."/>
            <person name="Fiegna F."/>
            <person name="Velicer G.J."/>
        </authorList>
    </citation>
    <scope>NUCLEOTIDE SEQUENCE [LARGE SCALE GENOMIC DNA]</scope>
    <source>
        <strain evidence="6 7">MC3.5.9c15</strain>
    </source>
</reference>
<evidence type="ECO:0000256" key="3">
    <source>
        <dbReference type="ARBA" id="ARBA00022801"/>
    </source>
</evidence>
<dbReference type="PANTHER" id="PTHR30404:SF0">
    <property type="entry name" value="N-ACETYLMURAMOYL-L-ALANINE AMIDASE AMIC"/>
    <property type="match status" value="1"/>
</dbReference>
<feature type="domain" description="MurNAc-LAA" evidence="5">
    <location>
        <begin position="123"/>
        <end position="276"/>
    </location>
</feature>
<dbReference type="GO" id="GO:0030288">
    <property type="term" value="C:outer membrane-bounded periplasmic space"/>
    <property type="evidence" value="ECO:0007669"/>
    <property type="project" value="TreeGrafter"/>
</dbReference>
<evidence type="ECO:0000313" key="7">
    <source>
        <dbReference type="Proteomes" id="UP000320179"/>
    </source>
</evidence>
<evidence type="ECO:0000259" key="5">
    <source>
        <dbReference type="SMART" id="SM00646"/>
    </source>
</evidence>
<dbReference type="InterPro" id="IPR002508">
    <property type="entry name" value="MurNAc-LAA_cat"/>
</dbReference>
<evidence type="ECO:0000256" key="4">
    <source>
        <dbReference type="SAM" id="SignalP"/>
    </source>
</evidence>
<dbReference type="AlphaFoldDB" id="A0AAE6G1K8"/>
<keyword evidence="4" id="KW-0732">Signal</keyword>
<comment type="catalytic activity">
    <reaction evidence="1">
        <text>Hydrolyzes the link between N-acetylmuramoyl residues and L-amino acid residues in certain cell-wall glycopeptides.</text>
        <dbReference type="EC" id="3.5.1.28"/>
    </reaction>
</comment>
<feature type="chain" id="PRO_5041918586" description="N-acetylmuramoyl-L-alanine amidase" evidence="4">
    <location>
        <begin position="28"/>
        <end position="293"/>
    </location>
</feature>
<accession>A0AAE6G1K8</accession>
<dbReference type="PANTHER" id="PTHR30404">
    <property type="entry name" value="N-ACETYLMURAMOYL-L-ALANINE AMIDASE"/>
    <property type="match status" value="1"/>
</dbReference>
<evidence type="ECO:0000256" key="1">
    <source>
        <dbReference type="ARBA" id="ARBA00001561"/>
    </source>
</evidence>